<dbReference type="AlphaFoldDB" id="A0A2S4MCF5"/>
<name>A0A2S4MCF5_9HYPH</name>
<comment type="caution">
    <text evidence="1">The sequence shown here is derived from an EMBL/GenBank/DDBJ whole genome shotgun (WGS) entry which is preliminary data.</text>
</comment>
<reference evidence="1 2" key="1">
    <citation type="submission" date="2018-01" db="EMBL/GenBank/DDBJ databases">
        <title>Genomic Encyclopedia of Type Strains, Phase III (KMG-III): the genomes of soil and plant-associated and newly described type strains.</title>
        <authorList>
            <person name="Whitman W."/>
        </authorList>
    </citation>
    <scope>NUCLEOTIDE SEQUENCE [LARGE SCALE GENOMIC DNA]</scope>
    <source>
        <strain evidence="1 2">1131</strain>
    </source>
</reference>
<dbReference type="EMBL" id="PQFZ01000005">
    <property type="protein sequence ID" value="POR52394.1"/>
    <property type="molecule type" value="Genomic_DNA"/>
</dbReference>
<dbReference type="SUPFAM" id="SSF55486">
    <property type="entry name" value="Metalloproteases ('zincins'), catalytic domain"/>
    <property type="match status" value="1"/>
</dbReference>
<organism evidence="1 2">
    <name type="scientific">Bosea psychrotolerans</name>
    <dbReference type="NCBI Taxonomy" id="1871628"/>
    <lineage>
        <taxon>Bacteria</taxon>
        <taxon>Pseudomonadati</taxon>
        <taxon>Pseudomonadota</taxon>
        <taxon>Alphaproteobacteria</taxon>
        <taxon>Hyphomicrobiales</taxon>
        <taxon>Boseaceae</taxon>
        <taxon>Bosea</taxon>
    </lineage>
</organism>
<dbReference type="InterPro" id="IPR024079">
    <property type="entry name" value="MetalloPept_cat_dom_sf"/>
</dbReference>
<evidence type="ECO:0000313" key="2">
    <source>
        <dbReference type="Proteomes" id="UP000236919"/>
    </source>
</evidence>
<protein>
    <submittedName>
        <fullName evidence="1">Uncharacterized protein</fullName>
    </submittedName>
</protein>
<keyword evidence="2" id="KW-1185">Reference proteome</keyword>
<proteinExistence type="predicted"/>
<sequence>TGKLTQGLDGRPLTARYVAGRNYVGEGDTGIPTSAYDAIGKEGTGRYAQAVAAREIGGDAGRYVVTRDRRSGKVVDRAILIDKNLDPDRYSRVLAHEIGHAVDELAGTIPTAGLSDELRGLYNSLSNGHRNAAGTDARANARPFLPQHDGYRGDDIPREYMAEAIRAYMADPNYLKTVAPKTAARIREYANPNPKFNRTIQFNAIAAPAAGLAASGAVLAGSDDAKAAPMAPELPPGAVLIDGPLTDAGS</sequence>
<evidence type="ECO:0000313" key="1">
    <source>
        <dbReference type="EMBL" id="POR52394.1"/>
    </source>
</evidence>
<accession>A0A2S4MCF5</accession>
<dbReference type="Proteomes" id="UP000236919">
    <property type="component" value="Unassembled WGS sequence"/>
</dbReference>
<feature type="non-terminal residue" evidence="1">
    <location>
        <position position="1"/>
    </location>
</feature>
<gene>
    <name evidence="1" type="ORF">CYD53_10559</name>
</gene>
<dbReference type="Gene3D" id="3.40.390.10">
    <property type="entry name" value="Collagenase (Catalytic Domain)"/>
    <property type="match status" value="1"/>
</dbReference>
<dbReference type="GO" id="GO:0008237">
    <property type="term" value="F:metallopeptidase activity"/>
    <property type="evidence" value="ECO:0007669"/>
    <property type="project" value="InterPro"/>
</dbReference>